<evidence type="ECO:0008006" key="4">
    <source>
        <dbReference type="Google" id="ProtNLM"/>
    </source>
</evidence>
<feature type="region of interest" description="Disordered" evidence="1">
    <location>
        <begin position="100"/>
        <end position="179"/>
    </location>
</feature>
<gene>
    <name evidence="2" type="ORF">B0J13DRAFT_3505</name>
</gene>
<feature type="compositionally biased region" description="Low complexity" evidence="1">
    <location>
        <begin position="141"/>
        <end position="150"/>
    </location>
</feature>
<sequence length="354" mass="38522">MPRKHRTPESLALNRENQRRSRARHRELLEELQGRVRDYERRDAQATLDMQRVAREVAAENAALKALLAGKGVAPEEVEAHLQAARATVQAQAAAPQALPQLMPLSVRDEMPERRDMTGSEPPLRQVYYDPRLDMPHQQPSRTSSISSSSMTAPPIGPASISNSLSRPLSASASTSSRASPIAIAPKPLLRLHPTSPSLSVTIPPLSSVVPTQHPPQLINEHLQLPPVKFHNYSGNQSSAMDLDQPAGISRPQLQHNPAGFSRPAPNQKAVCCLNPQTGESSTCRVLPSPQQPAQGSSALETSNKMRCVEAAAILARLRGHPDERVAWAALGCSDNEDCVVRKSDLLQLMDEMA</sequence>
<dbReference type="OrthoDB" id="4505928at2759"/>
<dbReference type="EMBL" id="JAGMUU010000001">
    <property type="protein sequence ID" value="KAH7162208.1"/>
    <property type="molecule type" value="Genomic_DNA"/>
</dbReference>
<dbReference type="Proteomes" id="UP000717696">
    <property type="component" value="Unassembled WGS sequence"/>
</dbReference>
<feature type="compositionally biased region" description="Basic and acidic residues" evidence="1">
    <location>
        <begin position="107"/>
        <end position="118"/>
    </location>
</feature>
<reference evidence="2" key="1">
    <citation type="journal article" date="2021" name="Nat. Commun.">
        <title>Genetic determinants of endophytism in the Arabidopsis root mycobiome.</title>
        <authorList>
            <person name="Mesny F."/>
            <person name="Miyauchi S."/>
            <person name="Thiergart T."/>
            <person name="Pickel B."/>
            <person name="Atanasova L."/>
            <person name="Karlsson M."/>
            <person name="Huettel B."/>
            <person name="Barry K.W."/>
            <person name="Haridas S."/>
            <person name="Chen C."/>
            <person name="Bauer D."/>
            <person name="Andreopoulos W."/>
            <person name="Pangilinan J."/>
            <person name="LaButti K."/>
            <person name="Riley R."/>
            <person name="Lipzen A."/>
            <person name="Clum A."/>
            <person name="Drula E."/>
            <person name="Henrissat B."/>
            <person name="Kohler A."/>
            <person name="Grigoriev I.V."/>
            <person name="Martin F.M."/>
            <person name="Hacquard S."/>
        </authorList>
    </citation>
    <scope>NUCLEOTIDE SEQUENCE</scope>
    <source>
        <strain evidence="2">MPI-CAGE-AT-0021</strain>
    </source>
</reference>
<evidence type="ECO:0000313" key="3">
    <source>
        <dbReference type="Proteomes" id="UP000717696"/>
    </source>
</evidence>
<dbReference type="PANTHER" id="PTHR42070:SF1">
    <property type="entry name" value="FILAMENT ASSOCIATED PROTEIN, PUTATIVE (AFU_ORTHOLOGUE AFUA_8G06630)-RELATED"/>
    <property type="match status" value="1"/>
</dbReference>
<dbReference type="AlphaFoldDB" id="A0A9P9FIN6"/>
<comment type="caution">
    <text evidence="2">The sequence shown here is derived from an EMBL/GenBank/DDBJ whole genome shotgun (WGS) entry which is preliminary data.</text>
</comment>
<evidence type="ECO:0000313" key="2">
    <source>
        <dbReference type="EMBL" id="KAH7162208.1"/>
    </source>
</evidence>
<protein>
    <recommendedName>
        <fullName evidence="4">BZIP domain-containing protein</fullName>
    </recommendedName>
</protein>
<dbReference type="PANTHER" id="PTHR42070">
    <property type="entry name" value="FILAMENT ASSOCIATED PROTEIN, PUTATIVE (AFU_ORTHOLOGUE AFUA_8G06630)-RELATED"/>
    <property type="match status" value="1"/>
</dbReference>
<name>A0A9P9FIN6_9HYPO</name>
<feature type="compositionally biased region" description="Low complexity" evidence="1">
    <location>
        <begin position="159"/>
        <end position="179"/>
    </location>
</feature>
<dbReference type="CDD" id="cd14688">
    <property type="entry name" value="bZIP_YAP"/>
    <property type="match status" value="1"/>
</dbReference>
<accession>A0A9P9FIN6</accession>
<proteinExistence type="predicted"/>
<keyword evidence="3" id="KW-1185">Reference proteome</keyword>
<feature type="region of interest" description="Disordered" evidence="1">
    <location>
        <begin position="1"/>
        <end position="24"/>
    </location>
</feature>
<organism evidence="2 3">
    <name type="scientific">Dactylonectria estremocensis</name>
    <dbReference type="NCBI Taxonomy" id="1079267"/>
    <lineage>
        <taxon>Eukaryota</taxon>
        <taxon>Fungi</taxon>
        <taxon>Dikarya</taxon>
        <taxon>Ascomycota</taxon>
        <taxon>Pezizomycotina</taxon>
        <taxon>Sordariomycetes</taxon>
        <taxon>Hypocreomycetidae</taxon>
        <taxon>Hypocreales</taxon>
        <taxon>Nectriaceae</taxon>
        <taxon>Dactylonectria</taxon>
    </lineage>
</organism>
<evidence type="ECO:0000256" key="1">
    <source>
        <dbReference type="SAM" id="MobiDB-lite"/>
    </source>
</evidence>